<evidence type="ECO:0000313" key="2">
    <source>
        <dbReference type="Proteomes" id="UP000471082"/>
    </source>
</evidence>
<gene>
    <name evidence="1" type="ORF">G3W61_23370</name>
</gene>
<evidence type="ECO:0000313" key="1">
    <source>
        <dbReference type="EMBL" id="NEL79155.1"/>
    </source>
</evidence>
<keyword evidence="1" id="KW-0808">Transferase</keyword>
<reference evidence="1 2" key="1">
    <citation type="submission" date="2019-11" db="EMBL/GenBank/DDBJ databases">
        <title>Genome-resolved metagenomics to study the prevalence of co-infection and intraspecific heterogeneity among plant pathogen metapopulations.</title>
        <authorList>
            <person name="Newberry E."/>
            <person name="Bhandari R."/>
            <person name="Kemble J."/>
            <person name="Sikora E."/>
            <person name="Potnis N."/>
        </authorList>
    </citation>
    <scope>NUCLEOTIDE SEQUENCE [LARGE SCALE GENOMIC DNA]</scope>
    <source>
        <strain evidence="1">Xp_Tom_Tuscaloosa_18b</strain>
    </source>
</reference>
<organism evidence="1 2">
    <name type="scientific">Xanthomonas perforans</name>
    <dbReference type="NCBI Taxonomy" id="442694"/>
    <lineage>
        <taxon>Bacteria</taxon>
        <taxon>Pseudomonadati</taxon>
        <taxon>Pseudomonadota</taxon>
        <taxon>Gammaproteobacteria</taxon>
        <taxon>Lysobacterales</taxon>
        <taxon>Lysobacteraceae</taxon>
        <taxon>Xanthomonas</taxon>
    </lineage>
</organism>
<proteinExistence type="predicted"/>
<sequence>LDARWFDPEHDRQRLESALVGFLGQRPAVRQASGV</sequence>
<comment type="caution">
    <text evidence="1">The sequence shown here is derived from an EMBL/GenBank/DDBJ whole genome shotgun (WGS) entry which is preliminary data.</text>
</comment>
<protein>
    <submittedName>
        <fullName evidence="1">tRNA (Adenosine(37)-N6)-dimethylallyltransferase MiaA</fullName>
    </submittedName>
</protein>
<dbReference type="GO" id="GO:0016740">
    <property type="term" value="F:transferase activity"/>
    <property type="evidence" value="ECO:0007669"/>
    <property type="project" value="UniProtKB-KW"/>
</dbReference>
<accession>A0A7X5N0D6</accession>
<feature type="non-terminal residue" evidence="1">
    <location>
        <position position="1"/>
    </location>
</feature>
<dbReference type="Proteomes" id="UP000471082">
    <property type="component" value="Unassembled WGS sequence"/>
</dbReference>
<dbReference type="AlphaFoldDB" id="A0A7X5N0D6"/>
<name>A0A7X5N0D6_XANPE</name>
<dbReference type="EMBL" id="JAAGYU010000398">
    <property type="protein sequence ID" value="NEL79155.1"/>
    <property type="molecule type" value="Genomic_DNA"/>
</dbReference>